<keyword evidence="2" id="KW-0378">Hydrolase</keyword>
<comment type="caution">
    <text evidence="2">The sequence shown here is derived from an EMBL/GenBank/DDBJ whole genome shotgun (WGS) entry which is preliminary data.</text>
</comment>
<dbReference type="InterPro" id="IPR042047">
    <property type="entry name" value="SleB_dom1"/>
</dbReference>
<feature type="domain" description="Cell wall hydrolase SleB" evidence="1">
    <location>
        <begin position="82"/>
        <end position="179"/>
    </location>
</feature>
<organism evidence="2 3">
    <name type="scientific">Lichenifustis flavocetrariae</name>
    <dbReference type="NCBI Taxonomy" id="2949735"/>
    <lineage>
        <taxon>Bacteria</taxon>
        <taxon>Pseudomonadati</taxon>
        <taxon>Pseudomonadota</taxon>
        <taxon>Alphaproteobacteria</taxon>
        <taxon>Hyphomicrobiales</taxon>
        <taxon>Lichenihabitantaceae</taxon>
        <taxon>Lichenifustis</taxon>
    </lineage>
</organism>
<dbReference type="AlphaFoldDB" id="A0AA42CI68"/>
<protein>
    <submittedName>
        <fullName evidence="2">Cell wall hydrolase</fullName>
    </submittedName>
</protein>
<dbReference type="Gene3D" id="1.10.10.2520">
    <property type="entry name" value="Cell wall hydrolase SleB, domain 1"/>
    <property type="match status" value="1"/>
</dbReference>
<proteinExistence type="predicted"/>
<dbReference type="Pfam" id="PF07486">
    <property type="entry name" value="Hydrolase_2"/>
    <property type="match status" value="1"/>
</dbReference>
<evidence type="ECO:0000259" key="1">
    <source>
        <dbReference type="Pfam" id="PF07486"/>
    </source>
</evidence>
<dbReference type="InterPro" id="IPR011105">
    <property type="entry name" value="Cell_wall_hydrolase_SleB"/>
</dbReference>
<evidence type="ECO:0000313" key="3">
    <source>
        <dbReference type="Proteomes" id="UP001165667"/>
    </source>
</evidence>
<keyword evidence="3" id="KW-1185">Reference proteome</keyword>
<dbReference type="Proteomes" id="UP001165667">
    <property type="component" value="Unassembled WGS sequence"/>
</dbReference>
<dbReference type="RefSeq" id="WP_282582873.1">
    <property type="nucleotide sequence ID" value="NZ_JAMOIM010000001.1"/>
</dbReference>
<name>A0AA42CI68_9HYPH</name>
<sequence length="231" mass="24620">MSPRTTSVRRRNAALTNIPFNASSLVMHMVEMSRTGCMRSLLLASILASSAGGCALLPGSEALLTDRECMTRAMYFESNRSSPDGMMAVGTTVMNRVAAPGFPKTVCGVVGQSGQYASGVLTKPMNPRESARIAVVADAVLAGARHPQVGGAMYFHTAGLTYPYTNMHYVAVAGGNAFYEKRTLGREETSPPPRTEARHGPQTIDDLLMSFAEPGPVARNIAVAHVSFPRL</sequence>
<evidence type="ECO:0000313" key="2">
    <source>
        <dbReference type="EMBL" id="MCW6506511.1"/>
    </source>
</evidence>
<gene>
    <name evidence="2" type="ORF">M8523_00565</name>
</gene>
<dbReference type="EMBL" id="JAMOIM010000001">
    <property type="protein sequence ID" value="MCW6506511.1"/>
    <property type="molecule type" value="Genomic_DNA"/>
</dbReference>
<dbReference type="GO" id="GO:0016787">
    <property type="term" value="F:hydrolase activity"/>
    <property type="evidence" value="ECO:0007669"/>
    <property type="project" value="UniProtKB-KW"/>
</dbReference>
<reference evidence="2" key="1">
    <citation type="submission" date="2022-05" db="EMBL/GenBank/DDBJ databases">
        <authorList>
            <person name="Pankratov T."/>
        </authorList>
    </citation>
    <scope>NUCLEOTIDE SEQUENCE</scope>
    <source>
        <strain evidence="2">BP6-180914</strain>
    </source>
</reference>
<accession>A0AA42CI68</accession>